<evidence type="ECO:0000256" key="1">
    <source>
        <dbReference type="SAM" id="MobiDB-lite"/>
    </source>
</evidence>
<sequence>MQVEHPEGQQLEVRTKSPKIRSDLDRGVDPYGTTREVQARGIACEPSEERWTDVDEAFVRSQRILERQSEFTVDIVLSRFVEKQKEKQLERVLKAMDIRFGIARS</sequence>
<proteinExistence type="predicted"/>
<dbReference type="EMBL" id="MDYQ01000069">
    <property type="protein sequence ID" value="PRP84107.1"/>
    <property type="molecule type" value="Genomic_DNA"/>
</dbReference>
<organism evidence="2 3">
    <name type="scientific">Planoprotostelium fungivorum</name>
    <dbReference type="NCBI Taxonomy" id="1890364"/>
    <lineage>
        <taxon>Eukaryota</taxon>
        <taxon>Amoebozoa</taxon>
        <taxon>Evosea</taxon>
        <taxon>Variosea</taxon>
        <taxon>Cavosteliida</taxon>
        <taxon>Cavosteliaceae</taxon>
        <taxon>Planoprotostelium</taxon>
    </lineage>
</organism>
<comment type="caution">
    <text evidence="2">The sequence shown here is derived from an EMBL/GenBank/DDBJ whole genome shotgun (WGS) entry which is preliminary data.</text>
</comment>
<dbReference type="AlphaFoldDB" id="A0A2P6NJI7"/>
<feature type="region of interest" description="Disordered" evidence="1">
    <location>
        <begin position="1"/>
        <end position="31"/>
    </location>
</feature>
<evidence type="ECO:0000313" key="2">
    <source>
        <dbReference type="EMBL" id="PRP84107.1"/>
    </source>
</evidence>
<dbReference type="Proteomes" id="UP000241769">
    <property type="component" value="Unassembled WGS sequence"/>
</dbReference>
<accession>A0A2P6NJI7</accession>
<name>A0A2P6NJI7_9EUKA</name>
<protein>
    <submittedName>
        <fullName evidence="2">Uncharacterized protein</fullName>
    </submittedName>
</protein>
<evidence type="ECO:0000313" key="3">
    <source>
        <dbReference type="Proteomes" id="UP000241769"/>
    </source>
</evidence>
<keyword evidence="3" id="KW-1185">Reference proteome</keyword>
<reference evidence="2 3" key="1">
    <citation type="journal article" date="2018" name="Genome Biol. Evol.">
        <title>Multiple Roots of Fruiting Body Formation in Amoebozoa.</title>
        <authorList>
            <person name="Hillmann F."/>
            <person name="Forbes G."/>
            <person name="Novohradska S."/>
            <person name="Ferling I."/>
            <person name="Riege K."/>
            <person name="Groth M."/>
            <person name="Westermann M."/>
            <person name="Marz M."/>
            <person name="Spaller T."/>
            <person name="Winckler T."/>
            <person name="Schaap P."/>
            <person name="Glockner G."/>
        </authorList>
    </citation>
    <scope>NUCLEOTIDE SEQUENCE [LARGE SCALE GENOMIC DNA]</scope>
    <source>
        <strain evidence="2 3">Jena</strain>
    </source>
</reference>
<gene>
    <name evidence="2" type="ORF">PROFUN_04098</name>
</gene>
<dbReference type="InParanoid" id="A0A2P6NJI7"/>